<dbReference type="GO" id="GO:0070401">
    <property type="term" value="F:NADP+ binding"/>
    <property type="evidence" value="ECO:0007669"/>
    <property type="project" value="InterPro"/>
</dbReference>
<dbReference type="Pfam" id="PF01118">
    <property type="entry name" value="Semialdhyde_dh"/>
    <property type="match status" value="1"/>
</dbReference>
<evidence type="ECO:0000256" key="7">
    <source>
        <dbReference type="HAMAP-Rule" id="MF_00150"/>
    </source>
</evidence>
<dbReference type="PROSITE" id="PS01224">
    <property type="entry name" value="ARGC"/>
    <property type="match status" value="1"/>
</dbReference>
<dbReference type="CDD" id="cd17895">
    <property type="entry name" value="AGPR_1_N"/>
    <property type="match status" value="1"/>
</dbReference>
<dbReference type="PANTHER" id="PTHR32338:SF10">
    <property type="entry name" value="N-ACETYL-GAMMA-GLUTAMYL-PHOSPHATE REDUCTASE, CHLOROPLASTIC-RELATED"/>
    <property type="match status" value="1"/>
</dbReference>
<evidence type="ECO:0000256" key="3">
    <source>
        <dbReference type="ARBA" id="ARBA00022605"/>
    </source>
</evidence>
<evidence type="ECO:0000256" key="1">
    <source>
        <dbReference type="ARBA" id="ARBA00004862"/>
    </source>
</evidence>
<dbReference type="CDD" id="cd23934">
    <property type="entry name" value="AGPR_1_C"/>
    <property type="match status" value="1"/>
</dbReference>
<dbReference type="RefSeq" id="WP_161139535.1">
    <property type="nucleotide sequence ID" value="NZ_SPKJ01000011.1"/>
</dbReference>
<feature type="domain" description="Semialdehyde dehydrogenase NAD-binding" evidence="9">
    <location>
        <begin position="5"/>
        <end position="145"/>
    </location>
</feature>
<protein>
    <recommendedName>
        <fullName evidence="7">N-acetyl-gamma-glutamyl-phosphate reductase</fullName>
        <shortName evidence="7">AGPR</shortName>
        <ecNumber evidence="7">1.2.1.38</ecNumber>
    </recommendedName>
    <alternativeName>
        <fullName evidence="7">N-acetyl-glutamate semialdehyde dehydrogenase</fullName>
        <shortName evidence="7">NAGSA dehydrogenase</shortName>
    </alternativeName>
</protein>
<accession>A0A964T2B8</accession>
<organism evidence="10 11">
    <name type="scientific">Propylenella binzhouense</name>
    <dbReference type="NCBI Taxonomy" id="2555902"/>
    <lineage>
        <taxon>Bacteria</taxon>
        <taxon>Pseudomonadati</taxon>
        <taxon>Pseudomonadota</taxon>
        <taxon>Alphaproteobacteria</taxon>
        <taxon>Hyphomicrobiales</taxon>
        <taxon>Propylenellaceae</taxon>
        <taxon>Propylenella</taxon>
    </lineage>
</organism>
<feature type="active site" evidence="7 8">
    <location>
        <position position="153"/>
    </location>
</feature>
<keyword evidence="7" id="KW-0963">Cytoplasm</keyword>
<comment type="subcellular location">
    <subcellularLocation>
        <location evidence="7">Cytoplasm</location>
    </subcellularLocation>
</comment>
<dbReference type="OrthoDB" id="9801289at2"/>
<dbReference type="NCBIfam" id="TIGR01850">
    <property type="entry name" value="argC"/>
    <property type="match status" value="1"/>
</dbReference>
<evidence type="ECO:0000256" key="5">
    <source>
        <dbReference type="ARBA" id="ARBA00023002"/>
    </source>
</evidence>
<dbReference type="GO" id="GO:0006526">
    <property type="term" value="P:L-arginine biosynthetic process"/>
    <property type="evidence" value="ECO:0007669"/>
    <property type="project" value="UniProtKB-UniRule"/>
</dbReference>
<dbReference type="InterPro" id="IPR050085">
    <property type="entry name" value="AGPR"/>
</dbReference>
<keyword evidence="3 7" id="KW-0028">Amino-acid biosynthesis</keyword>
<evidence type="ECO:0000259" key="9">
    <source>
        <dbReference type="SMART" id="SM00859"/>
    </source>
</evidence>
<dbReference type="GO" id="GO:0051287">
    <property type="term" value="F:NAD binding"/>
    <property type="evidence" value="ECO:0007669"/>
    <property type="project" value="InterPro"/>
</dbReference>
<keyword evidence="2 7" id="KW-0055">Arginine biosynthesis</keyword>
<dbReference type="HAMAP" id="MF_00150">
    <property type="entry name" value="ArgC_type1"/>
    <property type="match status" value="1"/>
</dbReference>
<reference evidence="10" key="1">
    <citation type="submission" date="2019-03" db="EMBL/GenBank/DDBJ databases">
        <title>Afifella sp. nov., isolated from activated sludge.</title>
        <authorList>
            <person name="Li Q."/>
            <person name="Liu Y."/>
        </authorList>
    </citation>
    <scope>NUCLEOTIDE SEQUENCE</scope>
    <source>
        <strain evidence="10">L72</strain>
    </source>
</reference>
<keyword evidence="4 7" id="KW-0521">NADP</keyword>
<dbReference type="SUPFAM" id="SSF51735">
    <property type="entry name" value="NAD(P)-binding Rossmann-fold domains"/>
    <property type="match status" value="1"/>
</dbReference>
<comment type="caution">
    <text evidence="10">The sequence shown here is derived from an EMBL/GenBank/DDBJ whole genome shotgun (WGS) entry which is preliminary data.</text>
</comment>
<name>A0A964T2B8_9HYPH</name>
<dbReference type="EC" id="1.2.1.38" evidence="7"/>
<evidence type="ECO:0000256" key="8">
    <source>
        <dbReference type="PROSITE-ProRule" id="PRU10010"/>
    </source>
</evidence>
<dbReference type="Gene3D" id="3.40.50.720">
    <property type="entry name" value="NAD(P)-binding Rossmann-like Domain"/>
    <property type="match status" value="1"/>
</dbReference>
<evidence type="ECO:0000256" key="2">
    <source>
        <dbReference type="ARBA" id="ARBA00022571"/>
    </source>
</evidence>
<dbReference type="InterPro" id="IPR000706">
    <property type="entry name" value="AGPR_type-1"/>
</dbReference>
<dbReference type="SUPFAM" id="SSF55347">
    <property type="entry name" value="Glyceraldehyde-3-phosphate dehydrogenase-like, C-terminal domain"/>
    <property type="match status" value="1"/>
</dbReference>
<dbReference type="GO" id="GO:0003942">
    <property type="term" value="F:N-acetyl-gamma-glutamyl-phosphate reductase activity"/>
    <property type="evidence" value="ECO:0007669"/>
    <property type="project" value="UniProtKB-UniRule"/>
</dbReference>
<dbReference type="Gene3D" id="3.30.360.10">
    <property type="entry name" value="Dihydrodipicolinate Reductase, domain 2"/>
    <property type="match status" value="1"/>
</dbReference>
<dbReference type="InterPro" id="IPR036291">
    <property type="entry name" value="NAD(P)-bd_dom_sf"/>
</dbReference>
<dbReference type="AlphaFoldDB" id="A0A964T2B8"/>
<evidence type="ECO:0000256" key="6">
    <source>
        <dbReference type="ARBA" id="ARBA00050557"/>
    </source>
</evidence>
<keyword evidence="5 7" id="KW-0560">Oxidoreductase</keyword>
<dbReference type="InterPro" id="IPR058924">
    <property type="entry name" value="AGPR_dimerisation_dom"/>
</dbReference>
<dbReference type="FunFam" id="3.30.360.10:FF:000014">
    <property type="entry name" value="N-acetyl-gamma-glutamyl-phosphate reductase"/>
    <property type="match status" value="1"/>
</dbReference>
<dbReference type="Pfam" id="PF22698">
    <property type="entry name" value="Semialdhyde_dhC_1"/>
    <property type="match status" value="1"/>
</dbReference>
<comment type="similarity">
    <text evidence="7">Belongs to the NAGSA dehydrogenase family. Type 1 subfamily.</text>
</comment>
<comment type="function">
    <text evidence="7">Catalyzes the NADPH-dependent reduction of N-acetyl-5-glutamyl phosphate to yield N-acetyl-L-glutamate 5-semialdehyde.</text>
</comment>
<evidence type="ECO:0000313" key="10">
    <source>
        <dbReference type="EMBL" id="MYZ47183.1"/>
    </source>
</evidence>
<comment type="catalytic activity">
    <reaction evidence="6 7">
        <text>N-acetyl-L-glutamate 5-semialdehyde + phosphate + NADP(+) = N-acetyl-L-glutamyl 5-phosphate + NADPH + H(+)</text>
        <dbReference type="Rhea" id="RHEA:21588"/>
        <dbReference type="ChEBI" id="CHEBI:15378"/>
        <dbReference type="ChEBI" id="CHEBI:29123"/>
        <dbReference type="ChEBI" id="CHEBI:43474"/>
        <dbReference type="ChEBI" id="CHEBI:57783"/>
        <dbReference type="ChEBI" id="CHEBI:57936"/>
        <dbReference type="ChEBI" id="CHEBI:58349"/>
        <dbReference type="EC" id="1.2.1.38"/>
    </reaction>
</comment>
<dbReference type="InterPro" id="IPR023013">
    <property type="entry name" value="AGPR_AS"/>
</dbReference>
<proteinExistence type="inferred from homology"/>
<dbReference type="Proteomes" id="UP000773614">
    <property type="component" value="Unassembled WGS sequence"/>
</dbReference>
<dbReference type="GO" id="GO:0005737">
    <property type="term" value="C:cytoplasm"/>
    <property type="evidence" value="ECO:0007669"/>
    <property type="project" value="UniProtKB-SubCell"/>
</dbReference>
<dbReference type="SMART" id="SM00859">
    <property type="entry name" value="Semialdhyde_dh"/>
    <property type="match status" value="1"/>
</dbReference>
<evidence type="ECO:0000256" key="4">
    <source>
        <dbReference type="ARBA" id="ARBA00022857"/>
    </source>
</evidence>
<dbReference type="PANTHER" id="PTHR32338">
    <property type="entry name" value="N-ACETYL-GAMMA-GLUTAMYL-PHOSPHATE REDUCTASE, CHLOROPLASTIC-RELATED-RELATED"/>
    <property type="match status" value="1"/>
</dbReference>
<gene>
    <name evidence="7" type="primary">argC</name>
    <name evidence="10" type="ORF">E4O86_05595</name>
</gene>
<evidence type="ECO:0000313" key="11">
    <source>
        <dbReference type="Proteomes" id="UP000773614"/>
    </source>
</evidence>
<comment type="pathway">
    <text evidence="1 7">Amino-acid biosynthesis; L-arginine biosynthesis; N(2)-acetyl-L-ornithine from L-glutamate: step 3/4.</text>
</comment>
<dbReference type="EMBL" id="SPKJ01000011">
    <property type="protein sequence ID" value="MYZ47183.1"/>
    <property type="molecule type" value="Genomic_DNA"/>
</dbReference>
<sequence>MDRIRIAVLGASGYTGADLVRLAARHPNVEIVALTANTHAGKPLGEVFPHLGMLRLPDLARWEDVDWTRLDAAFCGLPHGTTQEITAAVLGENPALRMIDMSADFRLRNLDVYAEWYGHEHKAPGLQVEAVYGLTEHYREAIGSARLIACPGCYPTAALLALLPIVQNGLVEASDIIIDAKSGVSGAGRSLKQNTLFCEAGEGLSPYSIGKHRHAPEIEQEIGAKAGGPVIVNFTPHLIPMSRGELCTSYLRLSGDASPDDLRDALAAAYAGEEFVRVVGRGVIPQTQNVRGSNYVQIGVFEDRIPGRAIVVSVLDNLVKGSAGQAIQNMNVAFGLDETAGLLQLPLFP</sequence>
<dbReference type="InterPro" id="IPR000534">
    <property type="entry name" value="Semialdehyde_DH_NAD-bd"/>
</dbReference>
<keyword evidence="11" id="KW-1185">Reference proteome</keyword>